<comment type="caution">
    <text evidence="1">The sequence shown here is derived from an EMBL/GenBank/DDBJ whole genome shotgun (WGS) entry which is preliminary data.</text>
</comment>
<dbReference type="AlphaFoldDB" id="A0AAV4H8D8"/>
<name>A0AAV4H8D8_9GAST</name>
<accession>A0AAV4H8D8</accession>
<keyword evidence="2" id="KW-1185">Reference proteome</keyword>
<gene>
    <name evidence="1" type="ORF">ElyMa_006222800</name>
</gene>
<evidence type="ECO:0000313" key="1">
    <source>
        <dbReference type="EMBL" id="GFR93301.1"/>
    </source>
</evidence>
<protein>
    <submittedName>
        <fullName evidence="1">Uncharacterized protein</fullName>
    </submittedName>
</protein>
<organism evidence="1 2">
    <name type="scientific">Elysia marginata</name>
    <dbReference type="NCBI Taxonomy" id="1093978"/>
    <lineage>
        <taxon>Eukaryota</taxon>
        <taxon>Metazoa</taxon>
        <taxon>Spiralia</taxon>
        <taxon>Lophotrochozoa</taxon>
        <taxon>Mollusca</taxon>
        <taxon>Gastropoda</taxon>
        <taxon>Heterobranchia</taxon>
        <taxon>Euthyneura</taxon>
        <taxon>Panpulmonata</taxon>
        <taxon>Sacoglossa</taxon>
        <taxon>Placobranchoidea</taxon>
        <taxon>Plakobranchidae</taxon>
        <taxon>Elysia</taxon>
    </lineage>
</organism>
<evidence type="ECO:0000313" key="2">
    <source>
        <dbReference type="Proteomes" id="UP000762676"/>
    </source>
</evidence>
<dbReference type="Proteomes" id="UP000762676">
    <property type="component" value="Unassembled WGS sequence"/>
</dbReference>
<sequence>MLETQAPDALKIVTGDFNKSDVVKALPDFYQHVTCATRRNAAYAVKCEGSLQQLPAVPTRPVGPHTCVTKAQIVANTDPLHNVNHQ</sequence>
<proteinExistence type="predicted"/>
<dbReference type="EMBL" id="BMAT01012491">
    <property type="protein sequence ID" value="GFR93301.1"/>
    <property type="molecule type" value="Genomic_DNA"/>
</dbReference>
<reference evidence="1 2" key="1">
    <citation type="journal article" date="2021" name="Elife">
        <title>Chloroplast acquisition without the gene transfer in kleptoplastic sea slugs, Plakobranchus ocellatus.</title>
        <authorList>
            <person name="Maeda T."/>
            <person name="Takahashi S."/>
            <person name="Yoshida T."/>
            <person name="Shimamura S."/>
            <person name="Takaki Y."/>
            <person name="Nagai Y."/>
            <person name="Toyoda A."/>
            <person name="Suzuki Y."/>
            <person name="Arimoto A."/>
            <person name="Ishii H."/>
            <person name="Satoh N."/>
            <person name="Nishiyama T."/>
            <person name="Hasebe M."/>
            <person name="Maruyama T."/>
            <person name="Minagawa J."/>
            <person name="Obokata J."/>
            <person name="Shigenobu S."/>
        </authorList>
    </citation>
    <scope>NUCLEOTIDE SEQUENCE [LARGE SCALE GENOMIC DNA]</scope>
</reference>